<dbReference type="EMBL" id="CM000641">
    <property type="protein sequence ID" value="EED93125.1"/>
    <property type="molecule type" value="Genomic_DNA"/>
</dbReference>
<evidence type="ECO:0000256" key="2">
    <source>
        <dbReference type="ARBA" id="ARBA00022527"/>
    </source>
</evidence>
<reference evidence="12 13" key="2">
    <citation type="journal article" date="2008" name="Nature">
        <title>The Phaeodactylum genome reveals the evolutionary history of diatom genomes.</title>
        <authorList>
            <person name="Bowler C."/>
            <person name="Allen A.E."/>
            <person name="Badger J.H."/>
            <person name="Grimwood J."/>
            <person name="Jabbari K."/>
            <person name="Kuo A."/>
            <person name="Maheswari U."/>
            <person name="Martens C."/>
            <person name="Maumus F."/>
            <person name="Otillar R.P."/>
            <person name="Rayko E."/>
            <person name="Salamov A."/>
            <person name="Vandepoele K."/>
            <person name="Beszteri B."/>
            <person name="Gruber A."/>
            <person name="Heijde M."/>
            <person name="Katinka M."/>
            <person name="Mock T."/>
            <person name="Valentin K."/>
            <person name="Verret F."/>
            <person name="Berges J.A."/>
            <person name="Brownlee C."/>
            <person name="Cadoret J.P."/>
            <person name="Chiovitti A."/>
            <person name="Choi C.J."/>
            <person name="Coesel S."/>
            <person name="De Martino A."/>
            <person name="Detter J.C."/>
            <person name="Durkin C."/>
            <person name="Falciatore A."/>
            <person name="Fournet J."/>
            <person name="Haruta M."/>
            <person name="Huysman M.J."/>
            <person name="Jenkins B.D."/>
            <person name="Jiroutova K."/>
            <person name="Jorgensen R.E."/>
            <person name="Joubert Y."/>
            <person name="Kaplan A."/>
            <person name="Kroger N."/>
            <person name="Kroth P.G."/>
            <person name="La Roche J."/>
            <person name="Lindquist E."/>
            <person name="Lommer M."/>
            <person name="Martin-Jezequel V."/>
            <person name="Lopez P.J."/>
            <person name="Lucas S."/>
            <person name="Mangogna M."/>
            <person name="McGinnis K."/>
            <person name="Medlin L.K."/>
            <person name="Montsant A."/>
            <person name="Oudot-Le Secq M.P."/>
            <person name="Napoli C."/>
            <person name="Obornik M."/>
            <person name="Parker M.S."/>
            <person name="Petit J.L."/>
            <person name="Porcel B.M."/>
            <person name="Poulsen N."/>
            <person name="Robison M."/>
            <person name="Rychlewski L."/>
            <person name="Rynearson T.A."/>
            <person name="Schmutz J."/>
            <person name="Shapiro H."/>
            <person name="Siaut M."/>
            <person name="Stanley M."/>
            <person name="Sussman M.R."/>
            <person name="Taylor A.R."/>
            <person name="Vardi A."/>
            <person name="von Dassow P."/>
            <person name="Vyverman W."/>
            <person name="Willis A."/>
            <person name="Wyrwicz L.S."/>
            <person name="Rokhsar D.S."/>
            <person name="Weissenbach J."/>
            <person name="Armbrust E.V."/>
            <person name="Green B.R."/>
            <person name="Van de Peer Y."/>
            <person name="Grigoriev I.V."/>
        </authorList>
    </citation>
    <scope>NUCLEOTIDE SEQUENCE [LARGE SCALE GENOMIC DNA]</scope>
    <source>
        <strain evidence="12 13">CCMP1335</strain>
    </source>
</reference>
<dbReference type="GO" id="GO:0005634">
    <property type="term" value="C:nucleus"/>
    <property type="evidence" value="ECO:0000318"/>
    <property type="project" value="GO_Central"/>
</dbReference>
<protein>
    <recommendedName>
        <fullName evidence="8">Cyclin-dependent kinase 2 homolog</fullName>
    </recommendedName>
    <alternativeName>
        <fullName evidence="9">Cell division control protein 2 homolog</fullName>
    </alternativeName>
    <alternativeName>
        <fullName evidence="10">cdc2-related kinase 2</fullName>
    </alternativeName>
</protein>
<evidence type="ECO:0000256" key="10">
    <source>
        <dbReference type="ARBA" id="ARBA00042858"/>
    </source>
</evidence>
<keyword evidence="5" id="KW-0418">Kinase</keyword>
<dbReference type="eggNOG" id="KOG0600">
    <property type="taxonomic scope" value="Eukaryota"/>
</dbReference>
<keyword evidence="3" id="KW-0808">Transferase</keyword>
<dbReference type="GO" id="GO:0032968">
    <property type="term" value="P:positive regulation of transcription elongation by RNA polymerase II"/>
    <property type="evidence" value="ECO:0000318"/>
    <property type="project" value="GO_Central"/>
</dbReference>
<sequence>IAHYCRLEQIGEGTYGQVYRAKCLTPLCIDANISNGGSGGLQIAPTGTMVALKKIRLQHSGHMGIPPTVLREIKILKKLQHKAMVKMYEVVRSLFLSLEYISHDLTGLLDMAFKFTEVQVKSVVQQLLEVLEFMHERKYVHRDLKSSNILITDRFEVKLADFGLARCLEGEFTNKVITLWYRPPELLLGETRYGTAVDIWSAGCILAEVILGRPMFTGKTDMDQLKLIFDLIGTPTDKNWEGFRQLKLIRTGEVTIDKARRPKLREKYSSKIQPVSALNLLEKLLELDPKKRISARGALTHRYF</sequence>
<feature type="non-terminal residue" evidence="12">
    <location>
        <position position="1"/>
    </location>
</feature>
<proteinExistence type="inferred from homology"/>
<evidence type="ECO:0000256" key="9">
    <source>
        <dbReference type="ARBA" id="ARBA00041902"/>
    </source>
</evidence>
<dbReference type="PROSITE" id="PS00108">
    <property type="entry name" value="PROTEIN_KINASE_ST"/>
    <property type="match status" value="1"/>
</dbReference>
<keyword evidence="4" id="KW-0547">Nucleotide-binding</keyword>
<evidence type="ECO:0000256" key="5">
    <source>
        <dbReference type="ARBA" id="ARBA00022777"/>
    </source>
</evidence>
<dbReference type="InterPro" id="IPR050108">
    <property type="entry name" value="CDK"/>
</dbReference>
<dbReference type="GO" id="GO:0008353">
    <property type="term" value="F:RNA polymerase II CTD heptapeptide repeat kinase activity"/>
    <property type="evidence" value="ECO:0000318"/>
    <property type="project" value="GO_Central"/>
</dbReference>
<keyword evidence="13" id="KW-1185">Reference proteome</keyword>
<dbReference type="PANTHER" id="PTHR24056:SF546">
    <property type="entry name" value="CYCLIN-DEPENDENT KINASE 12"/>
    <property type="match status" value="1"/>
</dbReference>
<evidence type="ECO:0000313" key="12">
    <source>
        <dbReference type="EMBL" id="EED93125.1"/>
    </source>
</evidence>
<dbReference type="Gene3D" id="3.30.200.20">
    <property type="entry name" value="Phosphorylase Kinase, domain 1"/>
    <property type="match status" value="1"/>
</dbReference>
<dbReference type="Pfam" id="PF00069">
    <property type="entry name" value="Pkinase"/>
    <property type="match status" value="1"/>
</dbReference>
<dbReference type="KEGG" id="tps:THAPSDRAFT_33726"/>
<feature type="domain" description="Protein kinase" evidence="11">
    <location>
        <begin position="4"/>
        <end position="304"/>
    </location>
</feature>
<dbReference type="GO" id="GO:0000307">
    <property type="term" value="C:cyclin-dependent protein kinase holoenzyme complex"/>
    <property type="evidence" value="ECO:0000318"/>
    <property type="project" value="GO_Central"/>
</dbReference>
<feature type="non-terminal residue" evidence="12">
    <location>
        <position position="304"/>
    </location>
</feature>
<dbReference type="SUPFAM" id="SSF56112">
    <property type="entry name" value="Protein kinase-like (PK-like)"/>
    <property type="match status" value="1"/>
</dbReference>
<comment type="similarity">
    <text evidence="1">Belongs to the protein kinase superfamily. CMGC Ser/Thr protein kinase family. CDC2/CDKX subfamily.</text>
</comment>
<dbReference type="PaxDb" id="35128-Thaps33726"/>
<dbReference type="RefSeq" id="XP_002289588.1">
    <property type="nucleotide sequence ID" value="XM_002289552.1"/>
</dbReference>
<keyword evidence="6" id="KW-0067">ATP-binding</keyword>
<dbReference type="InParanoid" id="B8C0U0"/>
<evidence type="ECO:0000256" key="4">
    <source>
        <dbReference type="ARBA" id="ARBA00022741"/>
    </source>
</evidence>
<dbReference type="AlphaFoldDB" id="B8C0U0"/>
<dbReference type="STRING" id="35128.B8C0U0"/>
<dbReference type="InterPro" id="IPR000719">
    <property type="entry name" value="Prot_kinase_dom"/>
</dbReference>
<evidence type="ECO:0000256" key="1">
    <source>
        <dbReference type="ARBA" id="ARBA00006485"/>
    </source>
</evidence>
<dbReference type="InterPro" id="IPR011009">
    <property type="entry name" value="Kinase-like_dom_sf"/>
</dbReference>
<organism evidence="12 13">
    <name type="scientific">Thalassiosira pseudonana</name>
    <name type="common">Marine diatom</name>
    <name type="synonym">Cyclotella nana</name>
    <dbReference type="NCBI Taxonomy" id="35128"/>
    <lineage>
        <taxon>Eukaryota</taxon>
        <taxon>Sar</taxon>
        <taxon>Stramenopiles</taxon>
        <taxon>Ochrophyta</taxon>
        <taxon>Bacillariophyta</taxon>
        <taxon>Coscinodiscophyceae</taxon>
        <taxon>Thalassiosirophycidae</taxon>
        <taxon>Thalassiosirales</taxon>
        <taxon>Thalassiosiraceae</taxon>
        <taxon>Thalassiosira</taxon>
    </lineage>
</organism>
<evidence type="ECO:0000313" key="13">
    <source>
        <dbReference type="Proteomes" id="UP000001449"/>
    </source>
</evidence>
<dbReference type="Proteomes" id="UP000001449">
    <property type="component" value="Chromosome 4"/>
</dbReference>
<evidence type="ECO:0000256" key="6">
    <source>
        <dbReference type="ARBA" id="ARBA00022840"/>
    </source>
</evidence>
<dbReference type="HOGENOM" id="CLU_000288_181_1_1"/>
<name>B8C0U0_THAPS</name>
<evidence type="ECO:0000259" key="11">
    <source>
        <dbReference type="PROSITE" id="PS50011"/>
    </source>
</evidence>
<evidence type="ECO:0000256" key="3">
    <source>
        <dbReference type="ARBA" id="ARBA00022679"/>
    </source>
</evidence>
<evidence type="ECO:0000256" key="7">
    <source>
        <dbReference type="ARBA" id="ARBA00038543"/>
    </source>
</evidence>
<gene>
    <name evidence="12" type="ORF">THAPSDRAFT_33726</name>
</gene>
<dbReference type="PANTHER" id="PTHR24056">
    <property type="entry name" value="CELL DIVISION PROTEIN KINASE"/>
    <property type="match status" value="1"/>
</dbReference>
<comment type="subunit">
    <text evidence="7">May form a complex composed of at least the catalytic subunit CRK2 and a cyclin.</text>
</comment>
<reference evidence="12 13" key="1">
    <citation type="journal article" date="2004" name="Science">
        <title>The genome of the diatom Thalassiosira pseudonana: ecology, evolution, and metabolism.</title>
        <authorList>
            <person name="Armbrust E.V."/>
            <person name="Berges J.A."/>
            <person name="Bowler C."/>
            <person name="Green B.R."/>
            <person name="Martinez D."/>
            <person name="Putnam N.H."/>
            <person name="Zhou S."/>
            <person name="Allen A.E."/>
            <person name="Apt K.E."/>
            <person name="Bechner M."/>
            <person name="Brzezinski M.A."/>
            <person name="Chaal B.K."/>
            <person name="Chiovitti A."/>
            <person name="Davis A.K."/>
            <person name="Demarest M.S."/>
            <person name="Detter J.C."/>
            <person name="Glavina T."/>
            <person name="Goodstein D."/>
            <person name="Hadi M.Z."/>
            <person name="Hellsten U."/>
            <person name="Hildebrand M."/>
            <person name="Jenkins B.D."/>
            <person name="Jurka J."/>
            <person name="Kapitonov V.V."/>
            <person name="Kroger N."/>
            <person name="Lau W.W."/>
            <person name="Lane T.W."/>
            <person name="Larimer F.W."/>
            <person name="Lippmeier J.C."/>
            <person name="Lucas S."/>
            <person name="Medina M."/>
            <person name="Montsant A."/>
            <person name="Obornik M."/>
            <person name="Parker M.S."/>
            <person name="Palenik B."/>
            <person name="Pazour G.J."/>
            <person name="Richardson P.M."/>
            <person name="Rynearson T.A."/>
            <person name="Saito M.A."/>
            <person name="Schwartz D.C."/>
            <person name="Thamatrakoln K."/>
            <person name="Valentin K."/>
            <person name="Vardi A."/>
            <person name="Wilkerson F.P."/>
            <person name="Rokhsar D.S."/>
        </authorList>
    </citation>
    <scope>NUCLEOTIDE SEQUENCE [LARGE SCALE GENOMIC DNA]</scope>
    <source>
        <strain evidence="12 13">CCMP1335</strain>
    </source>
</reference>
<dbReference type="SMART" id="SM00220">
    <property type="entry name" value="S_TKc"/>
    <property type="match status" value="1"/>
</dbReference>
<accession>B8C0U0</accession>
<dbReference type="Gene3D" id="1.10.510.10">
    <property type="entry name" value="Transferase(Phosphotransferase) domain 1"/>
    <property type="match status" value="1"/>
</dbReference>
<dbReference type="GO" id="GO:0005524">
    <property type="term" value="F:ATP binding"/>
    <property type="evidence" value="ECO:0007669"/>
    <property type="project" value="UniProtKB-KW"/>
</dbReference>
<keyword evidence="2" id="KW-0723">Serine/threonine-protein kinase</keyword>
<dbReference type="FunFam" id="1.10.510.10:FF:000611">
    <property type="entry name" value="CMGC family protein kinase"/>
    <property type="match status" value="1"/>
</dbReference>
<dbReference type="OMA" id="YVQECIR"/>
<dbReference type="InterPro" id="IPR008271">
    <property type="entry name" value="Ser/Thr_kinase_AS"/>
</dbReference>
<dbReference type="GeneID" id="7441794"/>
<dbReference type="PROSITE" id="PS50011">
    <property type="entry name" value="PROTEIN_KINASE_DOM"/>
    <property type="match status" value="1"/>
</dbReference>
<evidence type="ECO:0000256" key="8">
    <source>
        <dbReference type="ARBA" id="ARBA00039612"/>
    </source>
</evidence>